<dbReference type="InterPro" id="IPR004638">
    <property type="entry name" value="EmrB-like"/>
</dbReference>
<feature type="transmembrane region" description="Helical" evidence="7">
    <location>
        <begin position="369"/>
        <end position="391"/>
    </location>
</feature>
<accession>A0ABW7JVM3</accession>
<feature type="transmembrane region" description="Helical" evidence="7">
    <location>
        <begin position="92"/>
        <end position="111"/>
    </location>
</feature>
<feature type="transmembrane region" description="Helical" evidence="7">
    <location>
        <begin position="485"/>
        <end position="506"/>
    </location>
</feature>
<evidence type="ECO:0000256" key="2">
    <source>
        <dbReference type="ARBA" id="ARBA00022448"/>
    </source>
</evidence>
<protein>
    <submittedName>
        <fullName evidence="9">MFS transporter</fullName>
    </submittedName>
</protein>
<dbReference type="Pfam" id="PF07690">
    <property type="entry name" value="MFS_1"/>
    <property type="match status" value="1"/>
</dbReference>
<evidence type="ECO:0000256" key="7">
    <source>
        <dbReference type="SAM" id="Phobius"/>
    </source>
</evidence>
<keyword evidence="6 7" id="KW-0472">Membrane</keyword>
<feature type="transmembrane region" description="Helical" evidence="7">
    <location>
        <begin position="117"/>
        <end position="138"/>
    </location>
</feature>
<dbReference type="NCBIfam" id="TIGR00711">
    <property type="entry name" value="efflux_EmrB"/>
    <property type="match status" value="1"/>
</dbReference>
<dbReference type="PANTHER" id="PTHR42718:SF42">
    <property type="entry name" value="EXPORT PROTEIN"/>
    <property type="match status" value="1"/>
</dbReference>
<evidence type="ECO:0000259" key="8">
    <source>
        <dbReference type="PROSITE" id="PS50850"/>
    </source>
</evidence>
<feature type="transmembrane region" description="Helical" evidence="7">
    <location>
        <begin position="281"/>
        <end position="300"/>
    </location>
</feature>
<feature type="transmembrane region" description="Helical" evidence="7">
    <location>
        <begin position="177"/>
        <end position="199"/>
    </location>
</feature>
<feature type="transmembrane region" description="Helical" evidence="7">
    <location>
        <begin position="412"/>
        <end position="433"/>
    </location>
</feature>
<feature type="transmembrane region" description="Helical" evidence="7">
    <location>
        <begin position="312"/>
        <end position="332"/>
    </location>
</feature>
<feature type="transmembrane region" description="Helical" evidence="7">
    <location>
        <begin position="344"/>
        <end position="363"/>
    </location>
</feature>
<dbReference type="RefSeq" id="WP_395118792.1">
    <property type="nucleotide sequence ID" value="NZ_JBIMSO010000139.1"/>
</dbReference>
<comment type="caution">
    <text evidence="9">The sequence shown here is derived from an EMBL/GenBank/DDBJ whole genome shotgun (WGS) entry which is preliminary data.</text>
</comment>
<gene>
    <name evidence="9" type="ORF">ACHIPZ_27475</name>
</gene>
<dbReference type="CDD" id="cd17321">
    <property type="entry name" value="MFS_MMR_MDR_like"/>
    <property type="match status" value="1"/>
</dbReference>
<dbReference type="Proteomes" id="UP001609175">
    <property type="component" value="Unassembled WGS sequence"/>
</dbReference>
<dbReference type="InterPro" id="IPR011701">
    <property type="entry name" value="MFS"/>
</dbReference>
<feature type="transmembrane region" description="Helical" evidence="7">
    <location>
        <begin position="211"/>
        <end position="230"/>
    </location>
</feature>
<evidence type="ECO:0000256" key="3">
    <source>
        <dbReference type="ARBA" id="ARBA00022475"/>
    </source>
</evidence>
<feature type="transmembrane region" description="Helical" evidence="7">
    <location>
        <begin position="64"/>
        <end position="80"/>
    </location>
</feature>
<evidence type="ECO:0000313" key="10">
    <source>
        <dbReference type="Proteomes" id="UP001609175"/>
    </source>
</evidence>
<dbReference type="InterPro" id="IPR020846">
    <property type="entry name" value="MFS_dom"/>
</dbReference>
<dbReference type="SUPFAM" id="SSF103473">
    <property type="entry name" value="MFS general substrate transporter"/>
    <property type="match status" value="1"/>
</dbReference>
<feature type="transmembrane region" description="Helical" evidence="7">
    <location>
        <begin position="150"/>
        <end position="171"/>
    </location>
</feature>
<dbReference type="EMBL" id="JBIMSO010000139">
    <property type="protein sequence ID" value="MFH5211914.1"/>
    <property type="molecule type" value="Genomic_DNA"/>
</dbReference>
<dbReference type="PRINTS" id="PR01036">
    <property type="entry name" value="TCRTETB"/>
</dbReference>
<keyword evidence="3" id="KW-1003">Cell membrane</keyword>
<feature type="transmembrane region" description="Helical" evidence="7">
    <location>
        <begin position="242"/>
        <end position="260"/>
    </location>
</feature>
<reference evidence="9 10" key="1">
    <citation type="submission" date="2024-10" db="EMBL/GenBank/DDBJ databases">
        <authorList>
            <person name="Riesco R."/>
        </authorList>
    </citation>
    <scope>NUCLEOTIDE SEQUENCE [LARGE SCALE GENOMIC DNA]</scope>
    <source>
        <strain evidence="9 10">NCIMB 15449</strain>
    </source>
</reference>
<evidence type="ECO:0000313" key="9">
    <source>
        <dbReference type="EMBL" id="MFH5211914.1"/>
    </source>
</evidence>
<keyword evidence="5 7" id="KW-1133">Transmembrane helix</keyword>
<sequence>MSENNSHPITTPTIGTEPSASRRWAGLAALVVALLTVGLDLMVLNVALPTLSGDLGASTTQLQWIVNAYTLVFAALMLPAGGFGDHYGRKRLLLLGLVAFVAASAWAAYSGTTSSLIAARAVMGIGAAIIVPLSLGILPTLFGPDQRRRAIAVWVGALGVGLPLGPVVGGWLLQHFWWGSVFLINVPVGAAALAACIALLPESADPDAPALDWLGIVTAVAGTAALVFGIIQAPESGWTDPIVLTTLAAGVALIAGFLMWERRTRHPLVDLALFTNPGFTWPTLAATAGTFTLVGVLFVLPQYLQILRHHDAFGTGLRLVPLVAAIIIAASAVDKIVTRIGAKIPIVAGLLTAAAGFVLASRITTDSGYGFVAACLAVVGLGAGLALAPAVDAVMATLPEHRTAAGSGLLMAIRQIGAAFSIAILGTLLNLTYTRDLDPHLRGLPEPAVSAARDSIAGAQLAATKIPGPAGTDLAATSAHAYTEAMTAVFLASAAVSAMLAAAIALRLPKRPAEPMATASHTATRQR</sequence>
<dbReference type="PROSITE" id="PS50850">
    <property type="entry name" value="MFS"/>
    <property type="match status" value="1"/>
</dbReference>
<dbReference type="PANTHER" id="PTHR42718">
    <property type="entry name" value="MAJOR FACILITATOR SUPERFAMILY MULTIDRUG TRANSPORTER MFSC"/>
    <property type="match status" value="1"/>
</dbReference>
<evidence type="ECO:0000256" key="1">
    <source>
        <dbReference type="ARBA" id="ARBA00004651"/>
    </source>
</evidence>
<dbReference type="Gene3D" id="1.20.1250.20">
    <property type="entry name" value="MFS general substrate transporter like domains"/>
    <property type="match status" value="2"/>
</dbReference>
<evidence type="ECO:0000256" key="6">
    <source>
        <dbReference type="ARBA" id="ARBA00023136"/>
    </source>
</evidence>
<dbReference type="InterPro" id="IPR036259">
    <property type="entry name" value="MFS_trans_sf"/>
</dbReference>
<evidence type="ECO:0000256" key="5">
    <source>
        <dbReference type="ARBA" id="ARBA00022989"/>
    </source>
</evidence>
<keyword evidence="2" id="KW-0813">Transport</keyword>
<feature type="domain" description="Major facilitator superfamily (MFS) profile" evidence="8">
    <location>
        <begin position="26"/>
        <end position="512"/>
    </location>
</feature>
<feature type="transmembrane region" description="Helical" evidence="7">
    <location>
        <begin position="24"/>
        <end position="44"/>
    </location>
</feature>
<comment type="subcellular location">
    <subcellularLocation>
        <location evidence="1">Cell membrane</location>
        <topology evidence="1">Multi-pass membrane protein</topology>
    </subcellularLocation>
</comment>
<keyword evidence="4 7" id="KW-0812">Transmembrane</keyword>
<name>A0ABW7JVM3_9NOCA</name>
<organism evidence="9 10">
    <name type="scientific">Antrihabitans spumae</name>
    <dbReference type="NCBI Taxonomy" id="3373370"/>
    <lineage>
        <taxon>Bacteria</taxon>
        <taxon>Bacillati</taxon>
        <taxon>Actinomycetota</taxon>
        <taxon>Actinomycetes</taxon>
        <taxon>Mycobacteriales</taxon>
        <taxon>Nocardiaceae</taxon>
        <taxon>Antrihabitans</taxon>
    </lineage>
</organism>
<evidence type="ECO:0000256" key="4">
    <source>
        <dbReference type="ARBA" id="ARBA00022692"/>
    </source>
</evidence>
<proteinExistence type="predicted"/>